<dbReference type="InterPro" id="IPR032696">
    <property type="entry name" value="SQ_cyclase_C"/>
</dbReference>
<feature type="domain" description="Squalene cyclase C-terminal" evidence="2">
    <location>
        <begin position="311"/>
        <end position="446"/>
    </location>
</feature>
<protein>
    <recommendedName>
        <fullName evidence="2">Squalene cyclase C-terminal domain-containing protein</fullName>
    </recommendedName>
</protein>
<accession>A0A4U0NRJ7</accession>
<dbReference type="UniPathway" id="UPA00337"/>
<evidence type="ECO:0000313" key="4">
    <source>
        <dbReference type="Proteomes" id="UP000308697"/>
    </source>
</evidence>
<dbReference type="RefSeq" id="WP_136738670.1">
    <property type="nucleotide sequence ID" value="NZ_SUMB01000002.1"/>
</dbReference>
<dbReference type="GO" id="GO:0046872">
    <property type="term" value="F:metal ion binding"/>
    <property type="evidence" value="ECO:0007669"/>
    <property type="project" value="UniProtKB-KW"/>
</dbReference>
<proteinExistence type="predicted"/>
<dbReference type="AlphaFoldDB" id="A0A4U0NRJ7"/>
<evidence type="ECO:0000313" key="3">
    <source>
        <dbReference type="EMBL" id="TJZ57050.1"/>
    </source>
</evidence>
<sequence length="489" mass="52157">MNRLIDRIVSQIAADGAVRTPCESRILESALLYALLDKTDLRNEKLGAFLDSARPSGFLDERLAHATLHGPGDPGPVLTYLQSYQHVTGPRKRVLIEAVLGIVGELPFTSRPEPPHYGPQASWTELTLCAIGLLHGHARGLPPDPRDLAQLISRLEGFGAESVWEGNVLAHLIALHALHNCRPDSPLLSKGIDAITRTANPDGGIPFIEGQTVWVTALAGTALTLAGAPEPITLRMADYLADLQIDGAWGYTETTTQTDVDDTTRCMHFLRTLAPQRYAEALRKAEKYLVAMADSSGGYSTYLSGHAAETDLTAGAVIALAPSWPRHAPLLNASLAFLLDAQREDGSFAPSWTASASSVLAHVLQALTQAPPGDPRIPQAIATATRYLARTQNPDGGWGHQPGAPSDAISTAHALPVAASHGSEVSRARAAAYLLSHRRPDGGFTAPPDQVGPRPIPFDYPVLADIHVLTALAEQARENRSVGGSMSLR</sequence>
<evidence type="ECO:0000256" key="1">
    <source>
        <dbReference type="ARBA" id="ARBA00022723"/>
    </source>
</evidence>
<dbReference type="SMR" id="A0A4U0NRJ7"/>
<keyword evidence="1" id="KW-0479">Metal-binding</keyword>
<name>A0A4U0NRJ7_9ACTN</name>
<dbReference type="Pfam" id="PF13243">
    <property type="entry name" value="SQHop_cyclase_C"/>
    <property type="match status" value="1"/>
</dbReference>
<reference evidence="3 4" key="1">
    <citation type="submission" date="2019-04" db="EMBL/GenBank/DDBJ databases">
        <title>Streptomyces piniterrae sp. nov., a heliquinomycin-producing actinomycete isolated from rhizosphere soil of Pinus yunnanensis.</title>
        <authorList>
            <person name="Zhuang X."/>
            <person name="Zhao J."/>
        </authorList>
    </citation>
    <scope>NUCLEOTIDE SEQUENCE [LARGE SCALE GENOMIC DNA]</scope>
    <source>
        <strain evidence="4">jys28</strain>
    </source>
</reference>
<gene>
    <name evidence="3" type="ORF">FCH28_06160</name>
</gene>
<comment type="caution">
    <text evidence="3">The sequence shown here is derived from an EMBL/GenBank/DDBJ whole genome shotgun (WGS) entry which is preliminary data.</text>
</comment>
<dbReference type="Proteomes" id="UP000308697">
    <property type="component" value="Unassembled WGS sequence"/>
</dbReference>
<dbReference type="OrthoDB" id="5484461at2"/>
<organism evidence="3 4">
    <name type="scientific">Streptomyces piniterrae</name>
    <dbReference type="NCBI Taxonomy" id="2571125"/>
    <lineage>
        <taxon>Bacteria</taxon>
        <taxon>Bacillati</taxon>
        <taxon>Actinomycetota</taxon>
        <taxon>Actinomycetes</taxon>
        <taxon>Kitasatosporales</taxon>
        <taxon>Streptomycetaceae</taxon>
        <taxon>Streptomyces</taxon>
    </lineage>
</organism>
<dbReference type="Gene3D" id="1.50.10.20">
    <property type="match status" value="1"/>
</dbReference>
<keyword evidence="4" id="KW-1185">Reference proteome</keyword>
<evidence type="ECO:0000259" key="2">
    <source>
        <dbReference type="Pfam" id="PF13243"/>
    </source>
</evidence>
<dbReference type="EMBL" id="SUMB01000002">
    <property type="protein sequence ID" value="TJZ57050.1"/>
    <property type="molecule type" value="Genomic_DNA"/>
</dbReference>
<dbReference type="SUPFAM" id="SSF48239">
    <property type="entry name" value="Terpenoid cyclases/Protein prenyltransferases"/>
    <property type="match status" value="2"/>
</dbReference>
<dbReference type="InterPro" id="IPR008930">
    <property type="entry name" value="Terpenoid_cyclase/PrenylTrfase"/>
</dbReference>